<feature type="region of interest" description="Disordered" evidence="1">
    <location>
        <begin position="69"/>
        <end position="91"/>
    </location>
</feature>
<evidence type="ECO:0000313" key="2">
    <source>
        <dbReference type="EMBL" id="KAK7328446.1"/>
    </source>
</evidence>
<accession>A0AAN9QAN9</accession>
<dbReference type="Proteomes" id="UP001367508">
    <property type="component" value="Unassembled WGS sequence"/>
</dbReference>
<gene>
    <name evidence="2" type="ORF">VNO77_22552</name>
</gene>
<keyword evidence="3" id="KW-1185">Reference proteome</keyword>
<comment type="caution">
    <text evidence="2">The sequence shown here is derived from an EMBL/GenBank/DDBJ whole genome shotgun (WGS) entry which is preliminary data.</text>
</comment>
<protein>
    <submittedName>
        <fullName evidence="2">Uncharacterized protein</fullName>
    </submittedName>
</protein>
<reference evidence="2 3" key="1">
    <citation type="submission" date="2024-01" db="EMBL/GenBank/DDBJ databases">
        <title>The genomes of 5 underutilized Papilionoideae crops provide insights into root nodulation and disease resistanc.</title>
        <authorList>
            <person name="Jiang F."/>
        </authorList>
    </citation>
    <scope>NUCLEOTIDE SEQUENCE [LARGE SCALE GENOMIC DNA]</scope>
    <source>
        <strain evidence="2">LVBAO_FW01</strain>
        <tissue evidence="2">Leaves</tissue>
    </source>
</reference>
<organism evidence="2 3">
    <name type="scientific">Canavalia gladiata</name>
    <name type="common">Sword bean</name>
    <name type="synonym">Dolichos gladiatus</name>
    <dbReference type="NCBI Taxonomy" id="3824"/>
    <lineage>
        <taxon>Eukaryota</taxon>
        <taxon>Viridiplantae</taxon>
        <taxon>Streptophyta</taxon>
        <taxon>Embryophyta</taxon>
        <taxon>Tracheophyta</taxon>
        <taxon>Spermatophyta</taxon>
        <taxon>Magnoliopsida</taxon>
        <taxon>eudicotyledons</taxon>
        <taxon>Gunneridae</taxon>
        <taxon>Pentapetalae</taxon>
        <taxon>rosids</taxon>
        <taxon>fabids</taxon>
        <taxon>Fabales</taxon>
        <taxon>Fabaceae</taxon>
        <taxon>Papilionoideae</taxon>
        <taxon>50 kb inversion clade</taxon>
        <taxon>NPAAA clade</taxon>
        <taxon>indigoferoid/millettioid clade</taxon>
        <taxon>Phaseoleae</taxon>
        <taxon>Canavalia</taxon>
    </lineage>
</organism>
<name>A0AAN9QAN9_CANGL</name>
<dbReference type="EMBL" id="JAYMYQ010000005">
    <property type="protein sequence ID" value="KAK7328446.1"/>
    <property type="molecule type" value="Genomic_DNA"/>
</dbReference>
<evidence type="ECO:0000256" key="1">
    <source>
        <dbReference type="SAM" id="MobiDB-lite"/>
    </source>
</evidence>
<evidence type="ECO:0000313" key="3">
    <source>
        <dbReference type="Proteomes" id="UP001367508"/>
    </source>
</evidence>
<sequence>MEKNAHSVWMTRANPKQNFPTYEKLSSHVLRTVGSVPKPPFAFFIFSSELIRDSTTNLYAVPEMQAPERMLEPTLQKMGKHKKLREPPKKN</sequence>
<proteinExistence type="predicted"/>
<dbReference type="AlphaFoldDB" id="A0AAN9QAN9"/>